<evidence type="ECO:0000313" key="3">
    <source>
        <dbReference type="Proteomes" id="UP001371456"/>
    </source>
</evidence>
<keyword evidence="3" id="KW-1185">Reference proteome</keyword>
<sequence length="160" mass="17572">MMELKQARRNSSRMTASICGDGDRHREHLGVSQTNKAKKKKSARRPIDPEDIPGSISSAPNCISHNTYLFVIPFGTADPRQYYPNYRRLVGASSTLQSLSPWRYEDLPLQDIHRPQPLSAGSISDGTPSPTGTSPQLSTMRIGDSSSKQSNTMAGTRPLT</sequence>
<feature type="region of interest" description="Disordered" evidence="1">
    <location>
        <begin position="1"/>
        <end position="62"/>
    </location>
</feature>
<protein>
    <submittedName>
        <fullName evidence="2">Uncharacterized protein</fullName>
    </submittedName>
</protein>
<comment type="caution">
    <text evidence="2">The sequence shown here is derived from an EMBL/GenBank/DDBJ whole genome shotgun (WGS) entry which is preliminary data.</text>
</comment>
<name>A0AAN8UBA7_SOLBU</name>
<organism evidence="2 3">
    <name type="scientific">Solanum bulbocastanum</name>
    <name type="common">Wild potato</name>
    <dbReference type="NCBI Taxonomy" id="147425"/>
    <lineage>
        <taxon>Eukaryota</taxon>
        <taxon>Viridiplantae</taxon>
        <taxon>Streptophyta</taxon>
        <taxon>Embryophyta</taxon>
        <taxon>Tracheophyta</taxon>
        <taxon>Spermatophyta</taxon>
        <taxon>Magnoliopsida</taxon>
        <taxon>eudicotyledons</taxon>
        <taxon>Gunneridae</taxon>
        <taxon>Pentapetalae</taxon>
        <taxon>asterids</taxon>
        <taxon>lamiids</taxon>
        <taxon>Solanales</taxon>
        <taxon>Solanaceae</taxon>
        <taxon>Solanoideae</taxon>
        <taxon>Solaneae</taxon>
        <taxon>Solanum</taxon>
    </lineage>
</organism>
<accession>A0AAN8UBA7</accession>
<gene>
    <name evidence="2" type="ORF">RDI58_001099</name>
</gene>
<evidence type="ECO:0000256" key="1">
    <source>
        <dbReference type="SAM" id="MobiDB-lite"/>
    </source>
</evidence>
<dbReference type="AlphaFoldDB" id="A0AAN8UBA7"/>
<feature type="compositionally biased region" description="Polar residues" evidence="1">
    <location>
        <begin position="119"/>
        <end position="160"/>
    </location>
</feature>
<evidence type="ECO:0000313" key="2">
    <source>
        <dbReference type="EMBL" id="KAK6803315.1"/>
    </source>
</evidence>
<dbReference type="Proteomes" id="UP001371456">
    <property type="component" value="Unassembled WGS sequence"/>
</dbReference>
<reference evidence="2 3" key="1">
    <citation type="submission" date="2024-02" db="EMBL/GenBank/DDBJ databases">
        <title>de novo genome assembly of Solanum bulbocastanum strain 11H21.</title>
        <authorList>
            <person name="Hosaka A.J."/>
        </authorList>
    </citation>
    <scope>NUCLEOTIDE SEQUENCE [LARGE SCALE GENOMIC DNA]</scope>
    <source>
        <tissue evidence="2">Young leaves</tissue>
    </source>
</reference>
<feature type="region of interest" description="Disordered" evidence="1">
    <location>
        <begin position="113"/>
        <end position="160"/>
    </location>
</feature>
<proteinExistence type="predicted"/>
<dbReference type="EMBL" id="JBANQN010000001">
    <property type="protein sequence ID" value="KAK6803315.1"/>
    <property type="molecule type" value="Genomic_DNA"/>
</dbReference>